<reference evidence="4 5" key="1">
    <citation type="submission" date="2019-08" db="EMBL/GenBank/DDBJ databases">
        <title>Bradymonadales sp. TMQ4.</title>
        <authorList>
            <person name="Liang Q."/>
        </authorList>
    </citation>
    <scope>NUCLEOTIDE SEQUENCE [LARGE SCALE GENOMIC DNA]</scope>
    <source>
        <strain evidence="4 5">TMQ4</strain>
    </source>
</reference>
<dbReference type="EMBL" id="VOSM01000002">
    <property type="protein sequence ID" value="TXD38346.1"/>
    <property type="molecule type" value="Genomic_DNA"/>
</dbReference>
<dbReference type="PANTHER" id="PTHR47245">
    <property type="entry name" value="PEPTIDYLPROLYL ISOMERASE"/>
    <property type="match status" value="1"/>
</dbReference>
<keyword evidence="1" id="KW-0413">Isomerase</keyword>
<name>A0A5C6XAJ7_9DELT</name>
<evidence type="ECO:0000313" key="5">
    <source>
        <dbReference type="Proteomes" id="UP000321412"/>
    </source>
</evidence>
<dbReference type="PROSITE" id="PS51257">
    <property type="entry name" value="PROKAR_LIPOPROTEIN"/>
    <property type="match status" value="1"/>
</dbReference>
<dbReference type="AlphaFoldDB" id="A0A5C6XAJ7"/>
<keyword evidence="2" id="KW-0732">Signal</keyword>
<proteinExistence type="predicted"/>
<dbReference type="RefSeq" id="WP_146980288.1">
    <property type="nucleotide sequence ID" value="NZ_VOSM01000002.1"/>
</dbReference>
<evidence type="ECO:0000313" key="4">
    <source>
        <dbReference type="EMBL" id="TXD38346.1"/>
    </source>
</evidence>
<dbReference type="InterPro" id="IPR000297">
    <property type="entry name" value="PPIase_PpiC"/>
</dbReference>
<dbReference type="PROSITE" id="PS50198">
    <property type="entry name" value="PPIC_PPIASE_2"/>
    <property type="match status" value="1"/>
</dbReference>
<dbReference type="InterPro" id="IPR046357">
    <property type="entry name" value="PPIase_dom_sf"/>
</dbReference>
<organism evidence="4 5">
    <name type="scientific">Lujinxingia vulgaris</name>
    <dbReference type="NCBI Taxonomy" id="2600176"/>
    <lineage>
        <taxon>Bacteria</taxon>
        <taxon>Deltaproteobacteria</taxon>
        <taxon>Bradymonadales</taxon>
        <taxon>Lujinxingiaceae</taxon>
        <taxon>Lujinxingia</taxon>
    </lineage>
</organism>
<protein>
    <recommendedName>
        <fullName evidence="3">PpiC domain-containing protein</fullName>
    </recommendedName>
</protein>
<feature type="signal peptide" evidence="2">
    <location>
        <begin position="1"/>
        <end position="17"/>
    </location>
</feature>
<keyword evidence="5" id="KW-1185">Reference proteome</keyword>
<accession>A0A5C6XAJ7</accession>
<feature type="chain" id="PRO_5023079501" description="PpiC domain-containing protein" evidence="2">
    <location>
        <begin position="18"/>
        <end position="338"/>
    </location>
</feature>
<dbReference type="GO" id="GO:0003755">
    <property type="term" value="F:peptidyl-prolyl cis-trans isomerase activity"/>
    <property type="evidence" value="ECO:0007669"/>
    <property type="project" value="UniProtKB-KW"/>
</dbReference>
<comment type="caution">
    <text evidence="4">The sequence shown here is derived from an EMBL/GenBank/DDBJ whole genome shotgun (WGS) entry which is preliminary data.</text>
</comment>
<feature type="domain" description="PpiC" evidence="3">
    <location>
        <begin position="241"/>
        <end position="282"/>
    </location>
</feature>
<dbReference type="Proteomes" id="UP000321412">
    <property type="component" value="Unassembled WGS sequence"/>
</dbReference>
<keyword evidence="1" id="KW-0697">Rotamase</keyword>
<dbReference type="Gene3D" id="3.10.50.40">
    <property type="match status" value="1"/>
</dbReference>
<gene>
    <name evidence="4" type="ORF">FRC98_05480</name>
</gene>
<evidence type="ECO:0000256" key="1">
    <source>
        <dbReference type="PROSITE-ProRule" id="PRU00278"/>
    </source>
</evidence>
<evidence type="ECO:0000256" key="2">
    <source>
        <dbReference type="SAM" id="SignalP"/>
    </source>
</evidence>
<sequence length="338" mass="37642">MRAWRIKAWGMVMLALAAGCAEEQAEVSHPPVDEAMSALVAASPETELARVGEVSLGEPELAIFWEAHPELDRQEAMDALIEETLLWQEAQRRGLHQTPDAMFARKQGLVNAYLEGEIEASHLVDEPGEDFVAILQKNADFPRGYRSSHLVIVVPRMLPGDEKFAAERRRELREERFEQARAWILASAERLDAAPTLDALIAEAARLNEEVLPSGYQAVVNAHMRFARPTEGDVSQRLPEGWIQVVPEFSRAADALANEDELGTLSDPVRSPVGWHLLKVDEVLDGRPAEPQEVERFAAHALTREARAQAYTEALSTLLDGARVEMRPERLQDEVPGQ</sequence>
<dbReference type="PANTHER" id="PTHR47245:SF2">
    <property type="entry name" value="PEPTIDYL-PROLYL CIS-TRANS ISOMERASE HP_0175-RELATED"/>
    <property type="match status" value="1"/>
</dbReference>
<dbReference type="OrthoDB" id="9768393at2"/>
<dbReference type="InterPro" id="IPR050245">
    <property type="entry name" value="PrsA_foldase"/>
</dbReference>
<evidence type="ECO:0000259" key="3">
    <source>
        <dbReference type="PROSITE" id="PS50198"/>
    </source>
</evidence>